<accession>A0AAW0LGF7</accession>
<comment type="caution">
    <text evidence="6">The sequence shown here is derived from an EMBL/GenBank/DDBJ whole genome shotgun (WGS) entry which is preliminary data.</text>
</comment>
<feature type="non-terminal residue" evidence="6">
    <location>
        <position position="1"/>
    </location>
</feature>
<dbReference type="GO" id="GO:0010436">
    <property type="term" value="F:carotenoid dioxygenase activity"/>
    <property type="evidence" value="ECO:0007669"/>
    <property type="project" value="TreeGrafter"/>
</dbReference>
<dbReference type="Proteomes" id="UP000237347">
    <property type="component" value="Unassembled WGS sequence"/>
</dbReference>
<evidence type="ECO:0000256" key="4">
    <source>
        <dbReference type="ARBA" id="ARBA00022964"/>
    </source>
</evidence>
<comment type="similarity">
    <text evidence="2">Belongs to the carotenoid oxygenase family.</text>
</comment>
<keyword evidence="4" id="KW-0223">Dioxygenase</keyword>
<dbReference type="GO" id="GO:0009570">
    <property type="term" value="C:chloroplast stroma"/>
    <property type="evidence" value="ECO:0007669"/>
    <property type="project" value="TreeGrafter"/>
</dbReference>
<reference evidence="6 7" key="1">
    <citation type="journal article" date="2018" name="Sci. Data">
        <title>The draft genome sequence of cork oak.</title>
        <authorList>
            <person name="Ramos A.M."/>
            <person name="Usie A."/>
            <person name="Barbosa P."/>
            <person name="Barros P.M."/>
            <person name="Capote T."/>
            <person name="Chaves I."/>
            <person name="Simoes F."/>
            <person name="Abreu I."/>
            <person name="Carrasquinho I."/>
            <person name="Faro C."/>
            <person name="Guimaraes J.B."/>
            <person name="Mendonca D."/>
            <person name="Nobrega F."/>
            <person name="Rodrigues L."/>
            <person name="Saibo N.J.M."/>
            <person name="Varela M.C."/>
            <person name="Egas C."/>
            <person name="Matos J."/>
            <person name="Miguel C.M."/>
            <person name="Oliveira M.M."/>
            <person name="Ricardo C.P."/>
            <person name="Goncalves S."/>
        </authorList>
    </citation>
    <scope>NUCLEOTIDE SEQUENCE [LARGE SCALE GENOMIC DNA]</scope>
    <source>
        <strain evidence="7">cv. HL8</strain>
    </source>
</reference>
<dbReference type="GO" id="GO:0016121">
    <property type="term" value="P:carotene catabolic process"/>
    <property type="evidence" value="ECO:0007669"/>
    <property type="project" value="TreeGrafter"/>
</dbReference>
<organism evidence="6 7">
    <name type="scientific">Quercus suber</name>
    <name type="common">Cork oak</name>
    <dbReference type="NCBI Taxonomy" id="58331"/>
    <lineage>
        <taxon>Eukaryota</taxon>
        <taxon>Viridiplantae</taxon>
        <taxon>Streptophyta</taxon>
        <taxon>Embryophyta</taxon>
        <taxon>Tracheophyta</taxon>
        <taxon>Spermatophyta</taxon>
        <taxon>Magnoliopsida</taxon>
        <taxon>eudicotyledons</taxon>
        <taxon>Gunneridae</taxon>
        <taxon>Pentapetalae</taxon>
        <taxon>rosids</taxon>
        <taxon>fabids</taxon>
        <taxon>Fagales</taxon>
        <taxon>Fagaceae</taxon>
        <taxon>Quercus</taxon>
    </lineage>
</organism>
<keyword evidence="4" id="KW-0560">Oxidoreductase</keyword>
<dbReference type="PANTHER" id="PTHR10543:SF142">
    <property type="entry name" value="OS06G0162550 PROTEIN"/>
    <property type="match status" value="1"/>
</dbReference>
<name>A0AAW0LGF7_QUESU</name>
<proteinExistence type="inferred from homology"/>
<comment type="cofactor">
    <cofactor evidence="1">
        <name>Fe(2+)</name>
        <dbReference type="ChEBI" id="CHEBI:29033"/>
    </cofactor>
</comment>
<keyword evidence="5" id="KW-0408">Iron</keyword>
<evidence type="ECO:0000313" key="7">
    <source>
        <dbReference type="Proteomes" id="UP000237347"/>
    </source>
</evidence>
<sequence length="363" mass="41144">NVKYLRSNFAPVDELKEALQIINIEGKIPDNFPEGVYIRNRRNPLFGGLKMTKSMFGSSSHIWLRFGKVNKYISNTNIFKHSGKFYSIAENHMPQEIDILTLDTLGNWDVNGAWKRPITSHPKDPLCISIQKLLNIHSISLGTEELFNEHGLFPFFEADGKKLVHKVDLKLDRCSICHDIGLTQRYNAIMDFPLTIDIKRLISGGPFKPINSIEGDINSSPEDGLLFSRCYEWRLDMQTGEVRERNLTGTEFSMDFPMINENFTGIKNKYGYTQVVDSIASSTSGFVKFGGLAKLNLEELDTRFSLENTFCRGAALVSKGVRFEEDDGWIITFVHNEDTDISEVHIIDTKNFSSEPVAKINAS</sequence>
<dbReference type="InterPro" id="IPR004294">
    <property type="entry name" value="Carotenoid_Oase"/>
</dbReference>
<evidence type="ECO:0000256" key="2">
    <source>
        <dbReference type="ARBA" id="ARBA00006787"/>
    </source>
</evidence>
<keyword evidence="3" id="KW-0479">Metal-binding</keyword>
<evidence type="ECO:0000256" key="1">
    <source>
        <dbReference type="ARBA" id="ARBA00001954"/>
    </source>
</evidence>
<evidence type="ECO:0000313" key="6">
    <source>
        <dbReference type="EMBL" id="KAK7850270.1"/>
    </source>
</evidence>
<gene>
    <name evidence="6" type="primary">CCD1_1</name>
    <name evidence="6" type="ORF">CFP56_001368</name>
</gene>
<dbReference type="AlphaFoldDB" id="A0AAW0LGF7"/>
<evidence type="ECO:0000256" key="5">
    <source>
        <dbReference type="ARBA" id="ARBA00023004"/>
    </source>
</evidence>
<dbReference type="Pfam" id="PF03055">
    <property type="entry name" value="RPE65"/>
    <property type="match status" value="2"/>
</dbReference>
<dbReference type="EMBL" id="PKMF04000103">
    <property type="protein sequence ID" value="KAK7850270.1"/>
    <property type="molecule type" value="Genomic_DNA"/>
</dbReference>
<protein>
    <submittedName>
        <fullName evidence="6">Carotenoid 9</fullName>
    </submittedName>
</protein>
<dbReference type="GO" id="GO:0046872">
    <property type="term" value="F:metal ion binding"/>
    <property type="evidence" value="ECO:0007669"/>
    <property type="project" value="UniProtKB-KW"/>
</dbReference>
<keyword evidence="7" id="KW-1185">Reference proteome</keyword>
<evidence type="ECO:0000256" key="3">
    <source>
        <dbReference type="ARBA" id="ARBA00022723"/>
    </source>
</evidence>
<dbReference type="PANTHER" id="PTHR10543">
    <property type="entry name" value="BETA-CAROTENE DIOXYGENASE"/>
    <property type="match status" value="1"/>
</dbReference>